<feature type="transmembrane region" description="Helical" evidence="1">
    <location>
        <begin position="12"/>
        <end position="33"/>
    </location>
</feature>
<accession>A0AA95HCY7</accession>
<dbReference type="PANTHER" id="PTHR15887">
    <property type="entry name" value="TRANSMEMBRANE PROTEIN 69"/>
    <property type="match status" value="1"/>
</dbReference>
<reference evidence="2" key="2">
    <citation type="submission" date="2023-04" db="EMBL/GenBank/DDBJ databases">
        <authorList>
            <person name="Beletskiy A.V."/>
            <person name="Mardanov A.V."/>
            <person name="Ravin N.V."/>
        </authorList>
    </citation>
    <scope>NUCLEOTIDE SEQUENCE</scope>
    <source>
        <strain evidence="2">GKL-02</strain>
    </source>
</reference>
<gene>
    <name evidence="2" type="ORF">QJT81_11575</name>
</gene>
<feature type="transmembrane region" description="Helical" evidence="1">
    <location>
        <begin position="45"/>
        <end position="66"/>
    </location>
</feature>
<protein>
    <submittedName>
        <fullName evidence="2">DUF3429 domain-containing protein</fullName>
    </submittedName>
</protein>
<dbReference type="InterPro" id="IPR021836">
    <property type="entry name" value="DUF3429"/>
</dbReference>
<feature type="transmembrane region" description="Helical" evidence="1">
    <location>
        <begin position="78"/>
        <end position="96"/>
    </location>
</feature>
<feature type="transmembrane region" description="Helical" evidence="1">
    <location>
        <begin position="102"/>
        <end position="123"/>
    </location>
</feature>
<organism evidence="2">
    <name type="scientific">Candidatus Thiothrix putei</name>
    <dbReference type="NCBI Taxonomy" id="3080811"/>
    <lineage>
        <taxon>Bacteria</taxon>
        <taxon>Pseudomonadati</taxon>
        <taxon>Pseudomonadota</taxon>
        <taxon>Gammaproteobacteria</taxon>
        <taxon>Thiotrichales</taxon>
        <taxon>Thiotrichaceae</taxon>
        <taxon>Thiothrix</taxon>
    </lineage>
</organism>
<keyword evidence="1" id="KW-1133">Transmembrane helix</keyword>
<keyword evidence="1" id="KW-0812">Transmembrane</keyword>
<dbReference type="Pfam" id="PF11911">
    <property type="entry name" value="DUF3429"/>
    <property type="match status" value="1"/>
</dbReference>
<reference evidence="2" key="1">
    <citation type="journal article" date="2023" name="Int. J. Mol. Sci.">
        <title>Metagenomics Revealed a New Genus 'Candidatus Thiocaldithrix dubininis' gen. nov., sp. nov. and a New Species 'Candidatus Thiothrix putei' sp. nov. in the Family Thiotrichaceae, Some Members of Which Have Traits of Both Na+- and H+-Motive Energetics.</title>
        <authorList>
            <person name="Ravin N.V."/>
            <person name="Muntyan M.S."/>
            <person name="Smolyakov D.D."/>
            <person name="Rudenko T.S."/>
            <person name="Beletsky A.V."/>
            <person name="Mardanov A.V."/>
            <person name="Grabovich M.Y."/>
        </authorList>
    </citation>
    <scope>NUCLEOTIDE SEQUENCE</scope>
    <source>
        <strain evidence="2">GKL-02</strain>
    </source>
</reference>
<dbReference type="Proteomes" id="UP001301326">
    <property type="component" value="Chromosome"/>
</dbReference>
<feature type="transmembrane region" description="Helical" evidence="1">
    <location>
        <begin position="135"/>
        <end position="152"/>
    </location>
</feature>
<sequence length="153" mass="16575">MQPKRALPKVMWWLGYGGLLPFFALTVALLLGSDLPLLENVRLDWWLAAYAAIILSFLGAVHWGVALGMQDTLNERDLGKLLLFSVVPSVLAWFALLLPIQVALFVLAGLVVFAYVVDASLLFGKLASDYGKMRLHLTVIVTLLLAAAGVAVG</sequence>
<evidence type="ECO:0000313" key="2">
    <source>
        <dbReference type="EMBL" id="WGZ92516.1"/>
    </source>
</evidence>
<dbReference type="EMBL" id="CP124756">
    <property type="protein sequence ID" value="WGZ92516.1"/>
    <property type="molecule type" value="Genomic_DNA"/>
</dbReference>
<dbReference type="KEGG" id="tput:QJT81_11575"/>
<name>A0AA95HCY7_9GAMM</name>
<dbReference type="AlphaFoldDB" id="A0AA95HCY7"/>
<dbReference type="PANTHER" id="PTHR15887:SF1">
    <property type="entry name" value="TRANSMEMBRANE PROTEIN 69"/>
    <property type="match status" value="1"/>
</dbReference>
<keyword evidence="1" id="KW-0472">Membrane</keyword>
<evidence type="ECO:0000256" key="1">
    <source>
        <dbReference type="SAM" id="Phobius"/>
    </source>
</evidence>
<proteinExistence type="predicted"/>